<organism evidence="1 2">
    <name type="scientific">Brenneria goodwinii</name>
    <dbReference type="NCBI Taxonomy" id="1109412"/>
    <lineage>
        <taxon>Bacteria</taxon>
        <taxon>Pseudomonadati</taxon>
        <taxon>Pseudomonadota</taxon>
        <taxon>Gammaproteobacteria</taxon>
        <taxon>Enterobacterales</taxon>
        <taxon>Pectobacteriaceae</taxon>
        <taxon>Brenneria</taxon>
    </lineage>
</organism>
<evidence type="ECO:0000313" key="2">
    <source>
        <dbReference type="Proteomes" id="UP000044377"/>
    </source>
</evidence>
<dbReference type="AlphaFoldDB" id="A0A0G4JZA9"/>
<keyword evidence="2" id="KW-1185">Reference proteome</keyword>
<dbReference type="STRING" id="1109412.BN1221_03760c"/>
<gene>
    <name evidence="1" type="ORF">BN1221_03760c</name>
</gene>
<dbReference type="EMBL" id="CGIG01000001">
    <property type="protein sequence ID" value="CPR19440.1"/>
    <property type="molecule type" value="Genomic_DNA"/>
</dbReference>
<accession>A0A0G4JZA9</accession>
<evidence type="ECO:0000313" key="1">
    <source>
        <dbReference type="EMBL" id="CPR19440.1"/>
    </source>
</evidence>
<reference evidence="2" key="1">
    <citation type="submission" date="2015-01" db="EMBL/GenBank/DDBJ databases">
        <authorList>
            <person name="Paterson Steve"/>
        </authorList>
    </citation>
    <scope>NUCLEOTIDE SEQUENCE [LARGE SCALE GENOMIC DNA]</scope>
    <source>
        <strain evidence="2">OBR1</strain>
    </source>
</reference>
<sequence>MNRSTYEKKLISQSKIDKCGKNKLLCKITIVIMTIMKSCFNKSIR</sequence>
<name>A0A0G4JZA9_9GAMM</name>
<dbReference type="Proteomes" id="UP000044377">
    <property type="component" value="Unassembled WGS sequence"/>
</dbReference>
<proteinExistence type="predicted"/>
<protein>
    <submittedName>
        <fullName evidence="1">Uncharacterized protein</fullName>
    </submittedName>
</protein>